<dbReference type="EMBL" id="CP064936">
    <property type="protein sequence ID" value="QQA02035.1"/>
    <property type="molecule type" value="Genomic_DNA"/>
</dbReference>
<dbReference type="InterPro" id="IPR051532">
    <property type="entry name" value="Ester_Hydrolysis_Enzymes"/>
</dbReference>
<keyword evidence="3" id="KW-1185">Reference proteome</keyword>
<dbReference type="GO" id="GO:0004622">
    <property type="term" value="F:phosphatidylcholine lysophospholipase activity"/>
    <property type="evidence" value="ECO:0007669"/>
    <property type="project" value="TreeGrafter"/>
</dbReference>
<dbReference type="AlphaFoldDB" id="A0A7T3V6J1"/>
<protein>
    <submittedName>
        <fullName evidence="2">SGNH/GDSL hydrolase family protein</fullName>
    </submittedName>
</protein>
<accession>A0A7T3V6J1</accession>
<dbReference type="Proteomes" id="UP000595224">
    <property type="component" value="Chromosome"/>
</dbReference>
<dbReference type="KEGG" id="tper:IWA51_05465"/>
<gene>
    <name evidence="2" type="ORF">IWA51_05465</name>
</gene>
<feature type="domain" description="SGNH hydrolase-type esterase" evidence="1">
    <location>
        <begin position="13"/>
        <end position="201"/>
    </location>
</feature>
<dbReference type="InterPro" id="IPR013830">
    <property type="entry name" value="SGNH_hydro"/>
</dbReference>
<keyword evidence="2" id="KW-0378">Hydrolase</keyword>
<name>A0A7T3V6J1_9SPIR</name>
<organism evidence="2 3">
    <name type="scientific">Treponema peruense</name>
    <dbReference type="NCBI Taxonomy" id="2787628"/>
    <lineage>
        <taxon>Bacteria</taxon>
        <taxon>Pseudomonadati</taxon>
        <taxon>Spirochaetota</taxon>
        <taxon>Spirochaetia</taxon>
        <taxon>Spirochaetales</taxon>
        <taxon>Treponemataceae</taxon>
        <taxon>Treponema</taxon>
    </lineage>
</organism>
<dbReference type="PANTHER" id="PTHR30383">
    <property type="entry name" value="THIOESTERASE 1/PROTEASE 1/LYSOPHOSPHOLIPASE L1"/>
    <property type="match status" value="1"/>
</dbReference>
<dbReference type="RefSeq" id="WP_198443519.1">
    <property type="nucleotide sequence ID" value="NZ_CBCSHE010000006.1"/>
</dbReference>
<dbReference type="Pfam" id="PF13472">
    <property type="entry name" value="Lipase_GDSL_2"/>
    <property type="match status" value="1"/>
</dbReference>
<evidence type="ECO:0000259" key="1">
    <source>
        <dbReference type="Pfam" id="PF13472"/>
    </source>
</evidence>
<proteinExistence type="predicted"/>
<dbReference type="PANTHER" id="PTHR30383:SF5">
    <property type="entry name" value="SGNH HYDROLASE-TYPE ESTERASE DOMAIN-CONTAINING PROTEIN"/>
    <property type="match status" value="1"/>
</dbReference>
<dbReference type="SUPFAM" id="SSF52266">
    <property type="entry name" value="SGNH hydrolase"/>
    <property type="match status" value="1"/>
</dbReference>
<reference evidence="2 3" key="1">
    <citation type="submission" date="2020-11" db="EMBL/GenBank/DDBJ databases">
        <title>Treponema Peruensis nv. sp., first commensal Treponema isolated from human feces.</title>
        <authorList>
            <person name="Belkhou C."/>
            <person name="Raes J."/>
        </authorList>
    </citation>
    <scope>NUCLEOTIDE SEQUENCE [LARGE SCALE GENOMIC DNA]</scope>
    <source>
        <strain evidence="2 3">RCC2812</strain>
    </source>
</reference>
<evidence type="ECO:0000313" key="3">
    <source>
        <dbReference type="Proteomes" id="UP000595224"/>
    </source>
</evidence>
<dbReference type="Gene3D" id="3.40.50.1110">
    <property type="entry name" value="SGNH hydrolase"/>
    <property type="match status" value="1"/>
</dbReference>
<evidence type="ECO:0000313" key="2">
    <source>
        <dbReference type="EMBL" id="QQA02035.1"/>
    </source>
</evidence>
<dbReference type="CDD" id="cd01834">
    <property type="entry name" value="SGNH_hydrolase_like_2"/>
    <property type="match status" value="1"/>
</dbReference>
<dbReference type="InterPro" id="IPR036514">
    <property type="entry name" value="SGNH_hydro_sf"/>
</dbReference>
<sequence>MILEKGSRLVMAGDSVTDCGRNRELPPCFWSTWGDGYVHVVYANLLAFAPQSSIMVINQGVSGNTSEDLNNRWDSDIMSLKPDYVSIMIGINDVWRWFDSALRQEKLVDKDMFRANLRSIMDKTVSHVKKVFLMTPVLFELNETEPMFIKKREFDAVIKEVAQEYNQLFIDCQTPVDRVLKYQHPYMFTMDRVHPNLPGHTLIAESFLNAIELDRSK</sequence>